<evidence type="ECO:0000313" key="3">
    <source>
        <dbReference type="Proteomes" id="UP001301958"/>
    </source>
</evidence>
<dbReference type="AlphaFoldDB" id="A0AAN7BR03"/>
<evidence type="ECO:0000256" key="1">
    <source>
        <dbReference type="SAM" id="MobiDB-lite"/>
    </source>
</evidence>
<gene>
    <name evidence="2" type="ORF">QBC38DRAFT_476266</name>
</gene>
<accession>A0AAN7BR03</accession>
<keyword evidence="3" id="KW-1185">Reference proteome</keyword>
<reference evidence="2" key="1">
    <citation type="journal article" date="2023" name="Mol. Phylogenet. Evol.">
        <title>Genome-scale phylogeny and comparative genomics of the fungal order Sordariales.</title>
        <authorList>
            <person name="Hensen N."/>
            <person name="Bonometti L."/>
            <person name="Westerberg I."/>
            <person name="Brannstrom I.O."/>
            <person name="Guillou S."/>
            <person name="Cros-Aarteil S."/>
            <person name="Calhoun S."/>
            <person name="Haridas S."/>
            <person name="Kuo A."/>
            <person name="Mondo S."/>
            <person name="Pangilinan J."/>
            <person name="Riley R."/>
            <person name="LaButti K."/>
            <person name="Andreopoulos B."/>
            <person name="Lipzen A."/>
            <person name="Chen C."/>
            <person name="Yan M."/>
            <person name="Daum C."/>
            <person name="Ng V."/>
            <person name="Clum A."/>
            <person name="Steindorff A."/>
            <person name="Ohm R.A."/>
            <person name="Martin F."/>
            <person name="Silar P."/>
            <person name="Natvig D.O."/>
            <person name="Lalanne C."/>
            <person name="Gautier V."/>
            <person name="Ament-Velasquez S.L."/>
            <person name="Kruys A."/>
            <person name="Hutchinson M.I."/>
            <person name="Powell A.J."/>
            <person name="Barry K."/>
            <person name="Miller A.N."/>
            <person name="Grigoriev I.V."/>
            <person name="Debuchy R."/>
            <person name="Gladieux P."/>
            <person name="Hiltunen Thoren M."/>
            <person name="Johannesson H."/>
        </authorList>
    </citation>
    <scope>NUCLEOTIDE SEQUENCE</scope>
    <source>
        <strain evidence="2">CBS 990.96</strain>
    </source>
</reference>
<sequence length="85" mass="10066">MLGKIIGKINSQTGEDAKYIVLEQWHVDVIFSFQRELSQSREKWEDMMDLGKRLFALLLGEQRRQEGKIDRGRRLKDGRYPEDLV</sequence>
<protein>
    <submittedName>
        <fullName evidence="2">Uncharacterized protein</fullName>
    </submittedName>
</protein>
<reference evidence="2" key="2">
    <citation type="submission" date="2023-05" db="EMBL/GenBank/DDBJ databases">
        <authorList>
            <consortium name="Lawrence Berkeley National Laboratory"/>
            <person name="Steindorff A."/>
            <person name="Hensen N."/>
            <person name="Bonometti L."/>
            <person name="Westerberg I."/>
            <person name="Brannstrom I.O."/>
            <person name="Guillou S."/>
            <person name="Cros-Aarteil S."/>
            <person name="Calhoun S."/>
            <person name="Haridas S."/>
            <person name="Kuo A."/>
            <person name="Mondo S."/>
            <person name="Pangilinan J."/>
            <person name="Riley R."/>
            <person name="Labutti K."/>
            <person name="Andreopoulos B."/>
            <person name="Lipzen A."/>
            <person name="Chen C."/>
            <person name="Yanf M."/>
            <person name="Daum C."/>
            <person name="Ng V."/>
            <person name="Clum A."/>
            <person name="Ohm R."/>
            <person name="Martin F."/>
            <person name="Silar P."/>
            <person name="Natvig D."/>
            <person name="Lalanne C."/>
            <person name="Gautier V."/>
            <person name="Ament-Velasquez S.L."/>
            <person name="Kruys A."/>
            <person name="Hutchinson M.I."/>
            <person name="Powell A.J."/>
            <person name="Barry K."/>
            <person name="Miller A.N."/>
            <person name="Grigoriev I.V."/>
            <person name="Debuchy R."/>
            <person name="Gladieux P."/>
            <person name="Thoren M.H."/>
            <person name="Johannesson H."/>
        </authorList>
    </citation>
    <scope>NUCLEOTIDE SEQUENCE</scope>
    <source>
        <strain evidence="2">CBS 990.96</strain>
    </source>
</reference>
<proteinExistence type="predicted"/>
<name>A0AAN7BR03_9PEZI</name>
<evidence type="ECO:0000313" key="2">
    <source>
        <dbReference type="EMBL" id="KAK4227979.1"/>
    </source>
</evidence>
<feature type="region of interest" description="Disordered" evidence="1">
    <location>
        <begin position="66"/>
        <end position="85"/>
    </location>
</feature>
<dbReference type="Proteomes" id="UP001301958">
    <property type="component" value="Unassembled WGS sequence"/>
</dbReference>
<organism evidence="2 3">
    <name type="scientific">Podospora fimiseda</name>
    <dbReference type="NCBI Taxonomy" id="252190"/>
    <lineage>
        <taxon>Eukaryota</taxon>
        <taxon>Fungi</taxon>
        <taxon>Dikarya</taxon>
        <taxon>Ascomycota</taxon>
        <taxon>Pezizomycotina</taxon>
        <taxon>Sordariomycetes</taxon>
        <taxon>Sordariomycetidae</taxon>
        <taxon>Sordariales</taxon>
        <taxon>Podosporaceae</taxon>
        <taxon>Podospora</taxon>
    </lineage>
</organism>
<comment type="caution">
    <text evidence="2">The sequence shown here is derived from an EMBL/GenBank/DDBJ whole genome shotgun (WGS) entry which is preliminary data.</text>
</comment>
<dbReference type="EMBL" id="MU865324">
    <property type="protein sequence ID" value="KAK4227979.1"/>
    <property type="molecule type" value="Genomic_DNA"/>
</dbReference>